<dbReference type="SMART" id="SM00530">
    <property type="entry name" value="HTH_XRE"/>
    <property type="match status" value="1"/>
</dbReference>
<evidence type="ECO:0000259" key="1">
    <source>
        <dbReference type="PROSITE" id="PS50943"/>
    </source>
</evidence>
<reference evidence="2 3" key="1">
    <citation type="journal article" date="2012" name="J. Bacteriol.">
        <title>Complete Genome Sequence of Paenibacillus mucilaginosus 3016, a Bacterium Functional as Microbial Fertilizer.</title>
        <authorList>
            <person name="Ma M."/>
            <person name="Wang Z."/>
            <person name="Li L."/>
            <person name="Jiang X."/>
            <person name="Guan D."/>
            <person name="Cao F."/>
            <person name="Chen H."/>
            <person name="Wang X."/>
            <person name="Shen D."/>
            <person name="Du B."/>
            <person name="Li J."/>
        </authorList>
    </citation>
    <scope>NUCLEOTIDE SEQUENCE [LARGE SCALE GENOMIC DNA]</scope>
    <source>
        <strain evidence="2 3">3016</strain>
    </source>
</reference>
<dbReference type="InterPro" id="IPR010982">
    <property type="entry name" value="Lambda_DNA-bd_dom_sf"/>
</dbReference>
<organism evidence="2 3">
    <name type="scientific">Paenibacillus mucilaginosus 3016</name>
    <dbReference type="NCBI Taxonomy" id="1116391"/>
    <lineage>
        <taxon>Bacteria</taxon>
        <taxon>Bacillati</taxon>
        <taxon>Bacillota</taxon>
        <taxon>Bacilli</taxon>
        <taxon>Bacillales</taxon>
        <taxon>Paenibacillaceae</taxon>
        <taxon>Paenibacillus</taxon>
    </lineage>
</organism>
<evidence type="ECO:0000313" key="3">
    <source>
        <dbReference type="Proteomes" id="UP000007523"/>
    </source>
</evidence>
<dbReference type="RefSeq" id="WP_014368963.1">
    <property type="nucleotide sequence ID" value="NC_016935.1"/>
</dbReference>
<dbReference type="HOGENOM" id="CLU_066192_46_3_9"/>
<sequence length="75" mass="8635">MRKVNLRKIKQLRKEAKFSLDEMAQLLGYESPNGYYYLEIGRGKFSAEALAKVADKFGVPIDELFFIQDVTEMAN</sequence>
<dbReference type="Pfam" id="PF01381">
    <property type="entry name" value="HTH_3"/>
    <property type="match status" value="1"/>
</dbReference>
<dbReference type="STRING" id="1116391.PM3016_1436"/>
<feature type="domain" description="HTH cro/C1-type" evidence="1">
    <location>
        <begin position="9"/>
        <end position="64"/>
    </location>
</feature>
<dbReference type="SUPFAM" id="SSF47413">
    <property type="entry name" value="lambda repressor-like DNA-binding domains"/>
    <property type="match status" value="1"/>
</dbReference>
<dbReference type="InterPro" id="IPR001387">
    <property type="entry name" value="Cro/C1-type_HTH"/>
</dbReference>
<accession>H6NEQ7</accession>
<keyword evidence="3" id="KW-1185">Reference proteome</keyword>
<dbReference type="EMBL" id="CP003235">
    <property type="protein sequence ID" value="AFC28361.1"/>
    <property type="molecule type" value="Genomic_DNA"/>
</dbReference>
<protein>
    <recommendedName>
        <fullName evidence="1">HTH cro/C1-type domain-containing protein</fullName>
    </recommendedName>
</protein>
<dbReference type="KEGG" id="pmq:PM3016_1436"/>
<dbReference type="Proteomes" id="UP000007523">
    <property type="component" value="Chromosome"/>
</dbReference>
<gene>
    <name evidence="2" type="ORF">PM3016_1436</name>
</gene>
<dbReference type="GO" id="GO:0003677">
    <property type="term" value="F:DNA binding"/>
    <property type="evidence" value="ECO:0007669"/>
    <property type="project" value="InterPro"/>
</dbReference>
<dbReference type="Gene3D" id="1.10.260.40">
    <property type="entry name" value="lambda repressor-like DNA-binding domains"/>
    <property type="match status" value="1"/>
</dbReference>
<dbReference type="CDD" id="cd00093">
    <property type="entry name" value="HTH_XRE"/>
    <property type="match status" value="1"/>
</dbReference>
<name>H6NEQ7_9BACL</name>
<proteinExistence type="predicted"/>
<dbReference type="AlphaFoldDB" id="H6NEQ7"/>
<dbReference type="PROSITE" id="PS50943">
    <property type="entry name" value="HTH_CROC1"/>
    <property type="match status" value="1"/>
</dbReference>
<evidence type="ECO:0000313" key="2">
    <source>
        <dbReference type="EMBL" id="AFC28361.1"/>
    </source>
</evidence>